<comment type="caution">
    <text evidence="1">The sequence shown here is derived from an EMBL/GenBank/DDBJ whole genome shotgun (WGS) entry which is preliminary data.</text>
</comment>
<dbReference type="Proteomes" id="UP000688137">
    <property type="component" value="Unassembled WGS sequence"/>
</dbReference>
<accession>A0A8S1KDK9</accession>
<name>A0A8S1KDK9_PARPR</name>
<reference evidence="1" key="1">
    <citation type="submission" date="2021-01" db="EMBL/GenBank/DDBJ databases">
        <authorList>
            <consortium name="Genoscope - CEA"/>
            <person name="William W."/>
        </authorList>
    </citation>
    <scope>NUCLEOTIDE SEQUENCE</scope>
</reference>
<dbReference type="OMA" id="FFNEFQE"/>
<protein>
    <submittedName>
        <fullName evidence="1">Uncharacterized protein</fullName>
    </submittedName>
</protein>
<organism evidence="1 2">
    <name type="scientific">Paramecium primaurelia</name>
    <dbReference type="NCBI Taxonomy" id="5886"/>
    <lineage>
        <taxon>Eukaryota</taxon>
        <taxon>Sar</taxon>
        <taxon>Alveolata</taxon>
        <taxon>Ciliophora</taxon>
        <taxon>Intramacronucleata</taxon>
        <taxon>Oligohymenophorea</taxon>
        <taxon>Peniculida</taxon>
        <taxon>Parameciidae</taxon>
        <taxon>Paramecium</taxon>
    </lineage>
</organism>
<proteinExistence type="predicted"/>
<keyword evidence="2" id="KW-1185">Reference proteome</keyword>
<evidence type="ECO:0000313" key="1">
    <source>
        <dbReference type="EMBL" id="CAD8051805.1"/>
    </source>
</evidence>
<dbReference type="EMBL" id="CAJJDM010000014">
    <property type="protein sequence ID" value="CAD8051805.1"/>
    <property type="molecule type" value="Genomic_DNA"/>
</dbReference>
<gene>
    <name evidence="1" type="ORF">PPRIM_AZ9-3.1.T0180341</name>
</gene>
<sequence length="174" mass="21321">MQCFTTKKNKGQEDEVEELDVVKLRYLEFDQEEQKKRKPVRAFFNEFQEQSVLQLDSQDYQWLRVKFQDLKDALKTNDERIWQKEMQENKQIQYEQKVELDQLLETFTEQSYKIREMEAQKEKKIEQLDEMKKTYLKVLIKNLAIKKELINQQNKFADQVHLVLNQIQEANLYY</sequence>
<evidence type="ECO:0000313" key="2">
    <source>
        <dbReference type="Proteomes" id="UP000688137"/>
    </source>
</evidence>
<dbReference type="AlphaFoldDB" id="A0A8S1KDK9"/>